<feature type="compositionally biased region" description="Basic and acidic residues" evidence="1">
    <location>
        <begin position="98"/>
        <end position="111"/>
    </location>
</feature>
<accession>A0A3M6Q6V1</accession>
<dbReference type="EMBL" id="RDQM01000006">
    <property type="protein sequence ID" value="RMW98897.1"/>
    <property type="molecule type" value="Genomic_DNA"/>
</dbReference>
<sequence>MAVSVHMEPLLEKELELAAQRKGITKSQFIIDAVERALGRKNPYQLLLKIEAESAQDPQMQRIAQAFSAASAVDAGAPTSDADRLRALLQARHDAAQHDWEAFQQARREGKPWQADGQEQAAP</sequence>
<evidence type="ECO:0000256" key="1">
    <source>
        <dbReference type="SAM" id="MobiDB-lite"/>
    </source>
</evidence>
<organism evidence="2 3">
    <name type="scientific">Allofranklinella schreckenbergeri</name>
    <dbReference type="NCBI Taxonomy" id="1076744"/>
    <lineage>
        <taxon>Bacteria</taxon>
        <taxon>Pseudomonadati</taxon>
        <taxon>Pseudomonadota</taxon>
        <taxon>Betaproteobacteria</taxon>
        <taxon>Burkholderiales</taxon>
        <taxon>Comamonadaceae</taxon>
        <taxon>Allofranklinella</taxon>
    </lineage>
</organism>
<reference evidence="2 3" key="1">
    <citation type="submission" date="2018-10" db="EMBL/GenBank/DDBJ databases">
        <title>Comamonadaceae CDC group NO-1 genome sequencing and assembly.</title>
        <authorList>
            <person name="Bernier A.-M."/>
            <person name="Bernard K."/>
        </authorList>
    </citation>
    <scope>NUCLEOTIDE SEQUENCE [LARGE SCALE GENOMIC DNA]</scope>
    <source>
        <strain evidence="2 3">NML970147</strain>
    </source>
</reference>
<evidence type="ECO:0000313" key="3">
    <source>
        <dbReference type="Proteomes" id="UP000267521"/>
    </source>
</evidence>
<dbReference type="AlphaFoldDB" id="A0A3M6Q6V1"/>
<dbReference type="Proteomes" id="UP000267521">
    <property type="component" value="Unassembled WGS sequence"/>
</dbReference>
<dbReference type="RefSeq" id="WP_122238148.1">
    <property type="nucleotide sequence ID" value="NZ_RDQM01000006.1"/>
</dbReference>
<evidence type="ECO:0000313" key="2">
    <source>
        <dbReference type="EMBL" id="RMW98897.1"/>
    </source>
</evidence>
<name>A0A3M6Q6V1_9BURK</name>
<protein>
    <submittedName>
        <fullName evidence="2">Uncharacterized protein</fullName>
    </submittedName>
</protein>
<comment type="caution">
    <text evidence="2">The sequence shown here is derived from an EMBL/GenBank/DDBJ whole genome shotgun (WGS) entry which is preliminary data.</text>
</comment>
<proteinExistence type="predicted"/>
<feature type="region of interest" description="Disordered" evidence="1">
    <location>
        <begin position="98"/>
        <end position="123"/>
    </location>
</feature>
<gene>
    <name evidence="2" type="ORF">EBQ26_06230</name>
</gene>